<keyword evidence="3" id="KW-1185">Reference proteome</keyword>
<proteinExistence type="predicted"/>
<dbReference type="Pfam" id="PF16112">
    <property type="entry name" value="DUF4830"/>
    <property type="match status" value="1"/>
</dbReference>
<sequence length="147" mass="16726">MFQSVRLKNIRLTILSLIGVLLFVTICLVALRGRAADTMEINGETVTLHAGDEADVERFLTSCGYSSPEFLFQHEITVPKNWNDIYTEYNELQRQQGFDLVPYKGKAATEYEYFVDDTLNASVLVSENRIIAAHVANCDGREMRMIR</sequence>
<dbReference type="Proteomes" id="UP000633365">
    <property type="component" value="Unassembled WGS sequence"/>
</dbReference>
<comment type="caution">
    <text evidence="2">The sequence shown here is derived from an EMBL/GenBank/DDBJ whole genome shotgun (WGS) entry which is preliminary data.</text>
</comment>
<evidence type="ECO:0000313" key="3">
    <source>
        <dbReference type="Proteomes" id="UP000633365"/>
    </source>
</evidence>
<name>A0A935C435_9FIRM</name>
<organism evidence="2 3">
    <name type="scientific">Ruminococcus difficilis</name>
    <dbReference type="NCBI Taxonomy" id="2763069"/>
    <lineage>
        <taxon>Bacteria</taxon>
        <taxon>Bacillati</taxon>
        <taxon>Bacillota</taxon>
        <taxon>Clostridia</taxon>
        <taxon>Eubacteriales</taxon>
        <taxon>Oscillospiraceae</taxon>
        <taxon>Ruminococcus</taxon>
    </lineage>
</organism>
<protein>
    <submittedName>
        <fullName evidence="2">DUF4830 domain-containing protein</fullName>
    </submittedName>
</protein>
<dbReference type="AlphaFoldDB" id="A0A935C435"/>
<dbReference type="RefSeq" id="WP_186833739.1">
    <property type="nucleotide sequence ID" value="NZ_JAEQMG010000174.1"/>
</dbReference>
<dbReference type="EMBL" id="JAEQMG010000174">
    <property type="protein sequence ID" value="MBK6090074.1"/>
    <property type="molecule type" value="Genomic_DNA"/>
</dbReference>
<accession>A0A935C435</accession>
<evidence type="ECO:0000259" key="1">
    <source>
        <dbReference type="Pfam" id="PF16112"/>
    </source>
</evidence>
<gene>
    <name evidence="2" type="ORF">JKK62_15720</name>
</gene>
<evidence type="ECO:0000313" key="2">
    <source>
        <dbReference type="EMBL" id="MBK6090074.1"/>
    </source>
</evidence>
<dbReference type="InterPro" id="IPR032257">
    <property type="entry name" value="DUF4830"/>
</dbReference>
<reference evidence="2" key="1">
    <citation type="submission" date="2021-01" db="EMBL/GenBank/DDBJ databases">
        <title>Genome public.</title>
        <authorList>
            <person name="Liu C."/>
            <person name="Sun Q."/>
        </authorList>
    </citation>
    <scope>NUCLEOTIDE SEQUENCE</scope>
    <source>
        <strain evidence="2">M6</strain>
    </source>
</reference>
<feature type="domain" description="DUF4830" evidence="1">
    <location>
        <begin position="83"/>
        <end position="134"/>
    </location>
</feature>